<dbReference type="InterPro" id="IPR011257">
    <property type="entry name" value="DNA_glycosylase"/>
</dbReference>
<proteinExistence type="inferred from homology"/>
<evidence type="ECO:0000259" key="5">
    <source>
        <dbReference type="SMART" id="SM00478"/>
    </source>
</evidence>
<dbReference type="STRING" id="135208.A0A4Y9ZJP5"/>
<dbReference type="PANTHER" id="PTHR43003:SF5">
    <property type="entry name" value="DNA-3-METHYLADENINE GLYCOSYLASE"/>
    <property type="match status" value="1"/>
</dbReference>
<dbReference type="SUPFAM" id="SSF48150">
    <property type="entry name" value="DNA-glycosylase"/>
    <property type="match status" value="1"/>
</dbReference>
<evidence type="ECO:0000256" key="1">
    <source>
        <dbReference type="ARBA" id="ARBA00010817"/>
    </source>
</evidence>
<keyword evidence="2" id="KW-0227">DNA damage</keyword>
<dbReference type="Pfam" id="PF00730">
    <property type="entry name" value="HhH-GPD"/>
    <property type="match status" value="1"/>
</dbReference>
<dbReference type="GO" id="GO:0043916">
    <property type="term" value="F:DNA-7-methylguanine glycosylase activity"/>
    <property type="evidence" value="ECO:0007669"/>
    <property type="project" value="TreeGrafter"/>
</dbReference>
<dbReference type="SMART" id="SM00478">
    <property type="entry name" value="ENDO3c"/>
    <property type="match status" value="1"/>
</dbReference>
<dbReference type="GO" id="GO:0005634">
    <property type="term" value="C:nucleus"/>
    <property type="evidence" value="ECO:0007669"/>
    <property type="project" value="TreeGrafter"/>
</dbReference>
<evidence type="ECO:0000256" key="4">
    <source>
        <dbReference type="SAM" id="MobiDB-lite"/>
    </source>
</evidence>
<feature type="domain" description="HhH-GPD" evidence="5">
    <location>
        <begin position="141"/>
        <end position="293"/>
    </location>
</feature>
<dbReference type="GO" id="GO:0032993">
    <property type="term" value="C:protein-DNA complex"/>
    <property type="evidence" value="ECO:0007669"/>
    <property type="project" value="TreeGrafter"/>
</dbReference>
<comment type="similarity">
    <text evidence="1">Belongs to the alkylbase DNA glycosidase AlkA family.</text>
</comment>
<feature type="region of interest" description="Disordered" evidence="4">
    <location>
        <begin position="1"/>
        <end position="79"/>
    </location>
</feature>
<dbReference type="Gene3D" id="1.10.340.30">
    <property type="entry name" value="Hypothetical protein, domain 2"/>
    <property type="match status" value="1"/>
</dbReference>
<feature type="compositionally biased region" description="Basic and acidic residues" evidence="4">
    <location>
        <begin position="267"/>
        <end position="277"/>
    </location>
</feature>
<dbReference type="PANTHER" id="PTHR43003">
    <property type="entry name" value="DNA-3-METHYLADENINE GLYCOSYLASE"/>
    <property type="match status" value="1"/>
</dbReference>
<dbReference type="CDD" id="cd00056">
    <property type="entry name" value="ENDO3c"/>
    <property type="match status" value="1"/>
</dbReference>
<name>A0A4Y9ZJP5_9AGAM</name>
<dbReference type="OrthoDB" id="415889at2759"/>
<keyword evidence="3" id="KW-0234">DNA repair</keyword>
<dbReference type="Gene3D" id="1.10.1670.40">
    <property type="match status" value="1"/>
</dbReference>
<gene>
    <name evidence="6" type="ORF">EWM64_g9755</name>
</gene>
<dbReference type="FunFam" id="1.10.340.30:FF:000004">
    <property type="entry name" value="DNA-3-methyladenine glycosylase II"/>
    <property type="match status" value="1"/>
</dbReference>
<comment type="caution">
    <text evidence="6">The sequence shown here is derived from an EMBL/GenBank/DDBJ whole genome shotgun (WGS) entry which is preliminary data.</text>
</comment>
<protein>
    <recommendedName>
        <fullName evidence="5">HhH-GPD domain-containing protein</fullName>
    </recommendedName>
</protein>
<sequence length="326" mass="35714">MPTTRSATRAQAQVEATQPSMEVPTAAPKNTKTGQTTKRKAANASADVSGRKKRVVTPKTDVEPAQATRRPTVPPPDSFTPVLLPAKLTFSLEEAKAHLSGADKRFEDVFNRLPCKPFEKLERVEPFRTLTTSILALYLEVLALTSIENSWAKAPDAPFPTPHQVAVTDVPTLRTAGLSARKAEYARFADGRLTSQKLFDADDEELHEMLTAVRGIGRWTVDMFAIFSLRRPDIMPLGDLGVQRGVLRWFLSLHHPTYRIEISPQKLPKDPNEDQAKPKKPKSSQAADDADALPVLSAANDMDALPVFGASAKAAYRAPEMPTPDA</sequence>
<dbReference type="InterPro" id="IPR051912">
    <property type="entry name" value="Alkylbase_DNA_Glycosylase/TA"/>
</dbReference>
<evidence type="ECO:0000313" key="7">
    <source>
        <dbReference type="Proteomes" id="UP000298061"/>
    </source>
</evidence>
<dbReference type="GO" id="GO:0008725">
    <property type="term" value="F:DNA-3-methyladenine glycosylase activity"/>
    <property type="evidence" value="ECO:0007669"/>
    <property type="project" value="TreeGrafter"/>
</dbReference>
<feature type="non-terminal residue" evidence="6">
    <location>
        <position position="326"/>
    </location>
</feature>
<feature type="compositionally biased region" description="Polar residues" evidence="4">
    <location>
        <begin position="1"/>
        <end position="20"/>
    </location>
</feature>
<dbReference type="InterPro" id="IPR003265">
    <property type="entry name" value="HhH-GPD_domain"/>
</dbReference>
<evidence type="ECO:0000256" key="2">
    <source>
        <dbReference type="ARBA" id="ARBA00022763"/>
    </source>
</evidence>
<dbReference type="AlphaFoldDB" id="A0A4Y9ZJP5"/>
<evidence type="ECO:0000313" key="6">
    <source>
        <dbReference type="EMBL" id="TFY74257.1"/>
    </source>
</evidence>
<dbReference type="EMBL" id="SFCI01002197">
    <property type="protein sequence ID" value="TFY74257.1"/>
    <property type="molecule type" value="Genomic_DNA"/>
</dbReference>
<dbReference type="GO" id="GO:0032131">
    <property type="term" value="F:alkylated DNA binding"/>
    <property type="evidence" value="ECO:0007669"/>
    <property type="project" value="TreeGrafter"/>
</dbReference>
<evidence type="ECO:0000256" key="3">
    <source>
        <dbReference type="ARBA" id="ARBA00023204"/>
    </source>
</evidence>
<organism evidence="6 7">
    <name type="scientific">Hericium alpestre</name>
    <dbReference type="NCBI Taxonomy" id="135208"/>
    <lineage>
        <taxon>Eukaryota</taxon>
        <taxon>Fungi</taxon>
        <taxon>Dikarya</taxon>
        <taxon>Basidiomycota</taxon>
        <taxon>Agaricomycotina</taxon>
        <taxon>Agaricomycetes</taxon>
        <taxon>Russulales</taxon>
        <taxon>Hericiaceae</taxon>
        <taxon>Hericium</taxon>
    </lineage>
</organism>
<dbReference type="GO" id="GO:0006285">
    <property type="term" value="P:base-excision repair, AP site formation"/>
    <property type="evidence" value="ECO:0007669"/>
    <property type="project" value="UniProtKB-ARBA"/>
</dbReference>
<accession>A0A4Y9ZJP5</accession>
<dbReference type="GO" id="GO:0006307">
    <property type="term" value="P:DNA alkylation repair"/>
    <property type="evidence" value="ECO:0007669"/>
    <property type="project" value="TreeGrafter"/>
</dbReference>
<keyword evidence="7" id="KW-1185">Reference proteome</keyword>
<dbReference type="Proteomes" id="UP000298061">
    <property type="component" value="Unassembled WGS sequence"/>
</dbReference>
<reference evidence="6 7" key="1">
    <citation type="submission" date="2019-02" db="EMBL/GenBank/DDBJ databases">
        <title>Genome sequencing of the rare red list fungi Hericium alpestre (H. flagellum).</title>
        <authorList>
            <person name="Buettner E."/>
            <person name="Kellner H."/>
        </authorList>
    </citation>
    <scope>NUCLEOTIDE SEQUENCE [LARGE SCALE GENOMIC DNA]</scope>
    <source>
        <strain evidence="6 7">DSM 108284</strain>
    </source>
</reference>
<feature type="region of interest" description="Disordered" evidence="4">
    <location>
        <begin position="263"/>
        <end position="293"/>
    </location>
</feature>